<evidence type="ECO:0000259" key="6">
    <source>
        <dbReference type="Pfam" id="PF05175"/>
    </source>
</evidence>
<dbReference type="InterPro" id="IPR029063">
    <property type="entry name" value="SAM-dependent_MTases_sf"/>
</dbReference>
<dbReference type="Pfam" id="PF05175">
    <property type="entry name" value="MTS"/>
    <property type="match status" value="1"/>
</dbReference>
<proteinExistence type="predicted"/>
<evidence type="ECO:0000256" key="3">
    <source>
        <dbReference type="ARBA" id="ARBA00022603"/>
    </source>
</evidence>
<evidence type="ECO:0000259" key="7">
    <source>
        <dbReference type="Pfam" id="PF08468"/>
    </source>
</evidence>
<comment type="caution">
    <text evidence="8">The sequence shown here is derived from an EMBL/GenBank/DDBJ whole genome shotgun (WGS) entry which is preliminary data.</text>
</comment>
<dbReference type="PANTHER" id="PTHR47816">
    <property type="entry name" value="RIBOSOMAL RNA SMALL SUBUNIT METHYLTRANSFERASE C"/>
    <property type="match status" value="1"/>
</dbReference>
<dbReference type="EMBL" id="SRMF01000002">
    <property type="protein sequence ID" value="TGG93966.1"/>
    <property type="molecule type" value="Genomic_DNA"/>
</dbReference>
<keyword evidence="2" id="KW-0698">rRNA processing</keyword>
<dbReference type="Proteomes" id="UP000297475">
    <property type="component" value="Unassembled WGS sequence"/>
</dbReference>
<dbReference type="InterPro" id="IPR007848">
    <property type="entry name" value="Small_mtfrase_dom"/>
</dbReference>
<feature type="domain" description="Methyltransferase small N-terminal" evidence="7">
    <location>
        <begin position="34"/>
        <end position="176"/>
    </location>
</feature>
<dbReference type="Pfam" id="PF08468">
    <property type="entry name" value="MTS_N"/>
    <property type="match status" value="1"/>
</dbReference>
<evidence type="ECO:0000256" key="2">
    <source>
        <dbReference type="ARBA" id="ARBA00022552"/>
    </source>
</evidence>
<organism evidence="8 9">
    <name type="scientific">Natronospirillum operosum</name>
    <dbReference type="NCBI Taxonomy" id="2759953"/>
    <lineage>
        <taxon>Bacteria</taxon>
        <taxon>Pseudomonadati</taxon>
        <taxon>Pseudomonadota</taxon>
        <taxon>Gammaproteobacteria</taxon>
        <taxon>Oceanospirillales</taxon>
        <taxon>Natronospirillaceae</taxon>
        <taxon>Natronospirillum</taxon>
    </lineage>
</organism>
<dbReference type="AlphaFoldDB" id="A0A4Z0WF91"/>
<evidence type="ECO:0000256" key="4">
    <source>
        <dbReference type="ARBA" id="ARBA00022679"/>
    </source>
</evidence>
<dbReference type="Gene3D" id="3.40.50.150">
    <property type="entry name" value="Vaccinia Virus protein VP39"/>
    <property type="match status" value="2"/>
</dbReference>
<keyword evidence="5" id="KW-0949">S-adenosyl-L-methionine</keyword>
<dbReference type="GO" id="GO:0008990">
    <property type="term" value="F:rRNA (guanine-N2-)-methyltransferase activity"/>
    <property type="evidence" value="ECO:0007669"/>
    <property type="project" value="InterPro"/>
</dbReference>
<dbReference type="CDD" id="cd02440">
    <property type="entry name" value="AdoMet_MTases"/>
    <property type="match status" value="1"/>
</dbReference>
<dbReference type="GO" id="GO:0003676">
    <property type="term" value="F:nucleic acid binding"/>
    <property type="evidence" value="ECO:0007669"/>
    <property type="project" value="InterPro"/>
</dbReference>
<evidence type="ECO:0000256" key="1">
    <source>
        <dbReference type="ARBA" id="ARBA00022490"/>
    </source>
</evidence>
<dbReference type="OrthoDB" id="9816072at2"/>
<reference evidence="8 9" key="1">
    <citation type="submission" date="2019-04" db="EMBL/GenBank/DDBJ databases">
        <title>Natronospirillum operosus gen. nov., sp. nov., a haloalkaliphilic satellite isolated from decaying biomass of laboratory culture of cyanobacterium Geitlerinema sp. and proposal of Natronospirillaceae fam. nov. and Saccharospirillaceae fam. nov.</title>
        <authorList>
            <person name="Kevbrin V."/>
            <person name="Boltyanskaya Y."/>
            <person name="Koziaeva V."/>
            <person name="Grouzdev D.S."/>
            <person name="Park M."/>
            <person name="Cho J."/>
        </authorList>
    </citation>
    <scope>NUCLEOTIDE SEQUENCE [LARGE SCALE GENOMIC DNA]</scope>
    <source>
        <strain evidence="8 9">G-116</strain>
    </source>
</reference>
<dbReference type="InterPro" id="IPR002052">
    <property type="entry name" value="DNA_methylase_N6_adenine_CS"/>
</dbReference>
<keyword evidence="3 8" id="KW-0489">Methyltransferase</keyword>
<dbReference type="PROSITE" id="PS00092">
    <property type="entry name" value="N6_MTASE"/>
    <property type="match status" value="1"/>
</dbReference>
<name>A0A4Z0WF91_9GAMM</name>
<feature type="domain" description="Methyltransferase small" evidence="6">
    <location>
        <begin position="187"/>
        <end position="349"/>
    </location>
</feature>
<sequence length="353" mass="38959">MRTWPVQRDPAPMPDSSRLSSAADLLHRWLPVGSSSLLLNTREPDVAAAVQARQAEPAPLHCHFAAEASAVHDQLGLPALTFPQVPAQPPERVIWAWPKAKAEADMLLAWLAAWLPASGELWLSGDNRAGIRSAPRFLTQRGWTVRKVGSARHAALLRAQPPTEAHSFSLDTYWQTVSVPEAENRLLCSLPGVFSHGRIDRGSQYLLPLLADLQGPVLDFGCGAGLLSLVVQALHPEAAITAVDNHWLAILSSRETARRNGWQWDLHWQDGLGDLQGPFATLVTNPPFHTGLDVQYDTTHDLIARSRHLLQPGGRWLAVVNDHLPYRDWLLQHLGAVECLRHEGGFRVWSATV</sequence>
<evidence type="ECO:0000313" key="8">
    <source>
        <dbReference type="EMBL" id="TGG93966.1"/>
    </source>
</evidence>
<dbReference type="InterPro" id="IPR046977">
    <property type="entry name" value="RsmC/RlmG"/>
</dbReference>
<keyword evidence="9" id="KW-1185">Reference proteome</keyword>
<dbReference type="SUPFAM" id="SSF53335">
    <property type="entry name" value="S-adenosyl-L-methionine-dependent methyltransferases"/>
    <property type="match status" value="1"/>
</dbReference>
<protein>
    <submittedName>
        <fullName evidence="8">Class I SAM-dependent methyltransferase</fullName>
    </submittedName>
</protein>
<evidence type="ECO:0000313" key="9">
    <source>
        <dbReference type="Proteomes" id="UP000297475"/>
    </source>
</evidence>
<dbReference type="InterPro" id="IPR013675">
    <property type="entry name" value="Mtase_sm_N"/>
</dbReference>
<keyword evidence="1" id="KW-0963">Cytoplasm</keyword>
<gene>
    <name evidence="8" type="ORF">E4656_07210</name>
</gene>
<evidence type="ECO:0000256" key="5">
    <source>
        <dbReference type="ARBA" id="ARBA00022691"/>
    </source>
</evidence>
<accession>A0A4Z0WF91</accession>
<dbReference type="PANTHER" id="PTHR47816:SF4">
    <property type="entry name" value="RIBOSOMAL RNA SMALL SUBUNIT METHYLTRANSFERASE C"/>
    <property type="match status" value="1"/>
</dbReference>
<keyword evidence="4 8" id="KW-0808">Transferase</keyword>